<reference evidence="1" key="1">
    <citation type="submission" date="2022-01" db="EMBL/GenBank/DDBJ databases">
        <authorList>
            <person name="King R."/>
        </authorList>
    </citation>
    <scope>NUCLEOTIDE SEQUENCE</scope>
</reference>
<dbReference type="AlphaFoldDB" id="A0A9N9S2D7"/>
<dbReference type="OrthoDB" id="8065116at2759"/>
<dbReference type="PANTHER" id="PTHR46601:SF1">
    <property type="entry name" value="ADF-H DOMAIN-CONTAINING PROTEIN"/>
    <property type="match status" value="1"/>
</dbReference>
<gene>
    <name evidence="1" type="ORF">CHIRRI_LOCUS11667</name>
</gene>
<keyword evidence="2" id="KW-1185">Reference proteome</keyword>
<accession>A0A9N9S2D7</accession>
<evidence type="ECO:0000313" key="2">
    <source>
        <dbReference type="Proteomes" id="UP001153620"/>
    </source>
</evidence>
<organism evidence="1 2">
    <name type="scientific">Chironomus riparius</name>
    <dbReference type="NCBI Taxonomy" id="315576"/>
    <lineage>
        <taxon>Eukaryota</taxon>
        <taxon>Metazoa</taxon>
        <taxon>Ecdysozoa</taxon>
        <taxon>Arthropoda</taxon>
        <taxon>Hexapoda</taxon>
        <taxon>Insecta</taxon>
        <taxon>Pterygota</taxon>
        <taxon>Neoptera</taxon>
        <taxon>Endopterygota</taxon>
        <taxon>Diptera</taxon>
        <taxon>Nematocera</taxon>
        <taxon>Chironomoidea</taxon>
        <taxon>Chironomidae</taxon>
        <taxon>Chironominae</taxon>
        <taxon>Chironomus</taxon>
    </lineage>
</organism>
<name>A0A9N9S2D7_9DIPT</name>
<dbReference type="PANTHER" id="PTHR46601">
    <property type="entry name" value="ULP_PROTEASE DOMAIN-CONTAINING PROTEIN"/>
    <property type="match status" value="1"/>
</dbReference>
<proteinExistence type="predicted"/>
<dbReference type="EMBL" id="OU895879">
    <property type="protein sequence ID" value="CAG9808831.1"/>
    <property type="molecule type" value="Genomic_DNA"/>
</dbReference>
<protein>
    <submittedName>
        <fullName evidence="1">Uncharacterized protein</fullName>
    </submittedName>
</protein>
<sequence length="551" mass="65172">MDKQEQARLRNIKYREKKKNDEIYKLKNRIRRSRNYKKEYAKKIQEQFNLEDGYHSRNSMLKKVRQIKNNLPENAVKKQQILKELTKDIPAKKEIRVLKNESEVNKTIRDFYLREDVSVILPGKKDTIAVKDRNGHKTIERKRVLVDSKSNLFKSFKKEYPDIKVGQTKFSSLNPPSVLSFLKMPEYSCLCKYHENFKKLFICAKPFLKDSTIGSYEHFVERAVCSVDNFDCMMSICKGCCNFKVTNEFLFPRRIRLTYFQWELIDGQYKEIKHNHTSKEFMEKIKENLFEFKKHFYSAKIQSQKITSDIRTFNTNTVNLIFDFSENFSIQNQNEIQAAYYQRSQVTIFTAVAYFNSYDEEENEKKRSISYAIISDTKNHDKYTACTFIDFLIDSVMNEQDNIHLVNLWSDGAPSHFKSRFSVSNMIRLESKYSTKLRWNFSATSHGKTQADGVGGTIKNMVDRRIKAQNLVISTPFAFFQAAQQICENISIHYISNSFILEQKALLDEFWTNLKNIRDIRQFHCFEVFSHDMISSFHTSLKNNQKLNKMK</sequence>
<dbReference type="Proteomes" id="UP001153620">
    <property type="component" value="Chromosome 3"/>
</dbReference>
<evidence type="ECO:0000313" key="1">
    <source>
        <dbReference type="EMBL" id="CAG9808831.1"/>
    </source>
</evidence>
<reference evidence="1" key="2">
    <citation type="submission" date="2022-10" db="EMBL/GenBank/DDBJ databases">
        <authorList>
            <consortium name="ENA_rothamsted_submissions"/>
            <consortium name="culmorum"/>
            <person name="King R."/>
        </authorList>
    </citation>
    <scope>NUCLEOTIDE SEQUENCE</scope>
</reference>